<feature type="active site" evidence="5">
    <location>
        <position position="291"/>
    </location>
</feature>
<reference evidence="10 11" key="1">
    <citation type="submission" date="2014-02" db="EMBL/GenBank/DDBJ databases">
        <title>The genome sequence of the entomopathogenic fungus Metarhizium robertsii ARSEF 2575.</title>
        <authorList>
            <person name="Giuliano Garisto Donzelli B."/>
            <person name="Roe B.A."/>
            <person name="Macmil S.L."/>
            <person name="Krasnoff S.B."/>
            <person name="Gibson D.M."/>
        </authorList>
    </citation>
    <scope>NUCLEOTIDE SEQUENCE [LARGE SCALE GENOMIC DNA]</scope>
    <source>
        <strain evidence="10 11">ARSEF 2575</strain>
    </source>
</reference>
<protein>
    <submittedName>
        <fullName evidence="10">Peptidase A1family protein</fullName>
    </submittedName>
</protein>
<feature type="disulfide bond" evidence="6">
    <location>
        <begin position="328"/>
        <end position="366"/>
    </location>
</feature>
<evidence type="ECO:0000256" key="5">
    <source>
        <dbReference type="PIRSR" id="PIRSR601461-1"/>
    </source>
</evidence>
<keyword evidence="2 7" id="KW-0645">Protease</keyword>
<comment type="caution">
    <text evidence="10">The sequence shown here is derived from an EMBL/GenBank/DDBJ whole genome shotgun (WGS) entry which is preliminary data.</text>
</comment>
<dbReference type="Pfam" id="PF00026">
    <property type="entry name" value="Asp"/>
    <property type="match status" value="1"/>
</dbReference>
<dbReference type="Proteomes" id="UP000030151">
    <property type="component" value="Unassembled WGS sequence"/>
</dbReference>
<dbReference type="OrthoDB" id="2747330at2759"/>
<dbReference type="PRINTS" id="PR00792">
    <property type="entry name" value="PEPSIN"/>
</dbReference>
<evidence type="ECO:0000256" key="6">
    <source>
        <dbReference type="PIRSR" id="PIRSR601461-2"/>
    </source>
</evidence>
<evidence type="ECO:0000256" key="3">
    <source>
        <dbReference type="ARBA" id="ARBA00022750"/>
    </source>
</evidence>
<dbReference type="HOGENOM" id="CLU_013253_0_3_1"/>
<dbReference type="eggNOG" id="KOG1339">
    <property type="taxonomic scope" value="Eukaryota"/>
</dbReference>
<dbReference type="GO" id="GO:0006508">
    <property type="term" value="P:proteolysis"/>
    <property type="evidence" value="ECO:0007669"/>
    <property type="project" value="UniProtKB-KW"/>
</dbReference>
<sequence>MRALLVLSAAFAALSLGAAVPFEGNTLDCFSLEAKSRQEGRRDFLSDWQAAHNRWGKTKPVPGSNMALKGDGSVTAEPLDNDQAYVTEVEFGTPAQKLKMILDTGSSDVWVQSSDSIYRVNENGPWAPRYLPKNSSTSTRVDKAFWGVEYLDGTTATGIVYRDTLRLGGLEMKHVPIESAQIMAPRFERETSVSGIMGLAKQLPNNITPPTPSFLSLLRSRLKKPVFTVDLRRNASSRFDFGYINESMAADNITWLDSNPDSPHWDIELELTAWRGKNPMWMYHKFQATVDTGTSLLFLPDPLASRYWEDVPGVQKSDLLSGVYKFPCEGSQDLPDLLFKLPTEHVIRIPGPYLNYGPLDTEPSLCWAGMQSAKDMTETVLGDVMLKAVFVAFDVGKNRIGLANKILHDA</sequence>
<accession>A0A014N209</accession>
<dbReference type="GO" id="GO:0004190">
    <property type="term" value="F:aspartic-type endopeptidase activity"/>
    <property type="evidence" value="ECO:0007669"/>
    <property type="project" value="UniProtKB-KW"/>
</dbReference>
<keyword evidence="6" id="KW-1015">Disulfide bond</keyword>
<feature type="chain" id="PRO_5001474225" evidence="8">
    <location>
        <begin position="20"/>
        <end position="410"/>
    </location>
</feature>
<dbReference type="InterPro" id="IPR001461">
    <property type="entry name" value="Aspartic_peptidase_A1"/>
</dbReference>
<feature type="domain" description="Peptidase A1" evidence="9">
    <location>
        <begin position="85"/>
        <end position="403"/>
    </location>
</feature>
<keyword evidence="8" id="KW-0732">Signal</keyword>
<name>A0A014N209_9HYPO</name>
<dbReference type="CDD" id="cd06097">
    <property type="entry name" value="Aspergillopepsin_like"/>
    <property type="match status" value="1"/>
</dbReference>
<comment type="similarity">
    <text evidence="1 7">Belongs to the peptidase A1 family.</text>
</comment>
<evidence type="ECO:0000256" key="1">
    <source>
        <dbReference type="ARBA" id="ARBA00007447"/>
    </source>
</evidence>
<organism evidence="10 11">
    <name type="scientific">Metarhizium robertsii</name>
    <dbReference type="NCBI Taxonomy" id="568076"/>
    <lineage>
        <taxon>Eukaryota</taxon>
        <taxon>Fungi</taxon>
        <taxon>Dikarya</taxon>
        <taxon>Ascomycota</taxon>
        <taxon>Pezizomycotina</taxon>
        <taxon>Sordariomycetes</taxon>
        <taxon>Hypocreomycetidae</taxon>
        <taxon>Hypocreales</taxon>
        <taxon>Clavicipitaceae</taxon>
        <taxon>Metarhizium</taxon>
    </lineage>
</organism>
<evidence type="ECO:0000313" key="10">
    <source>
        <dbReference type="EMBL" id="EXU99529.1"/>
    </source>
</evidence>
<gene>
    <name evidence="10" type="ORF">X797_007340</name>
</gene>
<keyword evidence="3 7" id="KW-0064">Aspartyl protease</keyword>
<evidence type="ECO:0000313" key="11">
    <source>
        <dbReference type="Proteomes" id="UP000030151"/>
    </source>
</evidence>
<evidence type="ECO:0000259" key="9">
    <source>
        <dbReference type="PROSITE" id="PS51767"/>
    </source>
</evidence>
<dbReference type="SUPFAM" id="SSF50630">
    <property type="entry name" value="Acid proteases"/>
    <property type="match status" value="1"/>
</dbReference>
<dbReference type="InterPro" id="IPR034163">
    <property type="entry name" value="Aspergillopepsin-like_cat_dom"/>
</dbReference>
<dbReference type="InterPro" id="IPR001969">
    <property type="entry name" value="Aspartic_peptidase_AS"/>
</dbReference>
<evidence type="ECO:0000256" key="2">
    <source>
        <dbReference type="ARBA" id="ARBA00022670"/>
    </source>
</evidence>
<evidence type="ECO:0000256" key="7">
    <source>
        <dbReference type="RuleBase" id="RU000454"/>
    </source>
</evidence>
<feature type="signal peptide" evidence="8">
    <location>
        <begin position="1"/>
        <end position="19"/>
    </location>
</feature>
<dbReference type="PROSITE" id="PS00141">
    <property type="entry name" value="ASP_PROTEASE"/>
    <property type="match status" value="2"/>
</dbReference>
<proteinExistence type="inferred from homology"/>
<dbReference type="PROSITE" id="PS51767">
    <property type="entry name" value="PEPTIDASE_A1"/>
    <property type="match status" value="1"/>
</dbReference>
<dbReference type="Gene3D" id="2.40.70.10">
    <property type="entry name" value="Acid Proteases"/>
    <property type="match status" value="2"/>
</dbReference>
<feature type="active site" evidence="5">
    <location>
        <position position="103"/>
    </location>
</feature>
<dbReference type="EMBL" id="JELW01000018">
    <property type="protein sequence ID" value="EXU99529.1"/>
    <property type="molecule type" value="Genomic_DNA"/>
</dbReference>
<dbReference type="PANTHER" id="PTHR47966">
    <property type="entry name" value="BETA-SITE APP-CLEAVING ENZYME, ISOFORM A-RELATED"/>
    <property type="match status" value="1"/>
</dbReference>
<keyword evidence="4 7" id="KW-0378">Hydrolase</keyword>
<dbReference type="PANTHER" id="PTHR47966:SF2">
    <property type="entry name" value="ASPERGILLOPEPSIN-1-RELATED"/>
    <property type="match status" value="1"/>
</dbReference>
<evidence type="ECO:0000256" key="4">
    <source>
        <dbReference type="ARBA" id="ARBA00022801"/>
    </source>
</evidence>
<evidence type="ECO:0000256" key="8">
    <source>
        <dbReference type="SAM" id="SignalP"/>
    </source>
</evidence>
<dbReference type="InterPro" id="IPR033121">
    <property type="entry name" value="PEPTIDASE_A1"/>
</dbReference>
<dbReference type="AlphaFoldDB" id="A0A014N209"/>
<dbReference type="InterPro" id="IPR021109">
    <property type="entry name" value="Peptidase_aspartic_dom_sf"/>
</dbReference>